<proteinExistence type="predicted"/>
<organism evidence="1 2">
    <name type="scientific">Laribacter hongkongensis</name>
    <dbReference type="NCBI Taxonomy" id="168471"/>
    <lineage>
        <taxon>Bacteria</taxon>
        <taxon>Pseudomonadati</taxon>
        <taxon>Pseudomonadota</taxon>
        <taxon>Betaproteobacteria</taxon>
        <taxon>Neisseriales</taxon>
        <taxon>Aquaspirillaceae</taxon>
        <taxon>Laribacter</taxon>
    </lineage>
</organism>
<dbReference type="AlphaFoldDB" id="A0A248LGC8"/>
<gene>
    <name evidence="1" type="ORF">LHGZ1_0402</name>
</gene>
<accession>A0A248LGC8</accession>
<name>A0A248LGC8_9NEIS</name>
<dbReference type="Proteomes" id="UP000197424">
    <property type="component" value="Chromosome"/>
</dbReference>
<protein>
    <submittedName>
        <fullName evidence="1">Uncharacterized protein</fullName>
    </submittedName>
</protein>
<evidence type="ECO:0000313" key="2">
    <source>
        <dbReference type="Proteomes" id="UP000197424"/>
    </source>
</evidence>
<reference evidence="2" key="1">
    <citation type="submission" date="2017-06" db="EMBL/GenBank/DDBJ databases">
        <title>Whole genome sequence of Laribacter hongkongensis LHGZ1.</title>
        <authorList>
            <person name="Chen D."/>
            <person name="Wu H."/>
            <person name="Chen J."/>
        </authorList>
    </citation>
    <scope>NUCLEOTIDE SEQUENCE [LARGE SCALE GENOMIC DNA]</scope>
    <source>
        <strain evidence="2">LHGZ1</strain>
    </source>
</reference>
<dbReference type="EMBL" id="CP022115">
    <property type="protein sequence ID" value="ASJ23233.1"/>
    <property type="molecule type" value="Genomic_DNA"/>
</dbReference>
<sequence length="49" mass="5373">MSPRVSTMLPAPDVSLLRQSDGLSAALPLFWYFPSPTPSPDRLAVDERS</sequence>
<evidence type="ECO:0000313" key="1">
    <source>
        <dbReference type="EMBL" id="ASJ23233.1"/>
    </source>
</evidence>